<keyword evidence="1" id="KW-0812">Transmembrane</keyword>
<accession>Q1QXZ7</accession>
<keyword evidence="1" id="KW-1133">Transmembrane helix</keyword>
<dbReference type="OrthoDB" id="6183408at2"/>
<feature type="transmembrane region" description="Helical" evidence="1">
    <location>
        <begin position="21"/>
        <end position="48"/>
    </location>
</feature>
<keyword evidence="1" id="KW-0472">Membrane</keyword>
<proteinExistence type="predicted"/>
<dbReference type="HOGENOM" id="CLU_2341690_0_0_6"/>
<dbReference type="Proteomes" id="UP000000239">
    <property type="component" value="Chromosome"/>
</dbReference>
<evidence type="ECO:0000313" key="2">
    <source>
        <dbReference type="EMBL" id="ABE58661.1"/>
    </source>
</evidence>
<evidence type="ECO:0000256" key="1">
    <source>
        <dbReference type="SAM" id="Phobius"/>
    </source>
</evidence>
<sequence length="97" mass="10832">MTSSEVASSDAAKRRRRRRGLIKFFAAIVIINLIVGVAGILFMMLYYGGVDGQGWAALVAFMILNTVFASPVAVYLYWWELHPVQSADSDQYNDPRS</sequence>
<dbReference type="GeneID" id="95334044"/>
<name>Q1QXZ7_CHRI1</name>
<dbReference type="STRING" id="290398.Csal_1306"/>
<dbReference type="RefSeq" id="WP_011506607.1">
    <property type="nucleotide sequence ID" value="NC_007963.1"/>
</dbReference>
<keyword evidence="3" id="KW-1185">Reference proteome</keyword>
<protein>
    <submittedName>
        <fullName evidence="2">Uncharacterized protein</fullName>
    </submittedName>
</protein>
<feature type="transmembrane region" description="Helical" evidence="1">
    <location>
        <begin position="54"/>
        <end position="78"/>
    </location>
</feature>
<gene>
    <name evidence="2" type="ordered locus">Csal_1306</name>
</gene>
<evidence type="ECO:0000313" key="3">
    <source>
        <dbReference type="Proteomes" id="UP000000239"/>
    </source>
</evidence>
<dbReference type="KEGG" id="csa:Csal_1306"/>
<dbReference type="AlphaFoldDB" id="Q1QXZ7"/>
<organism evidence="2 3">
    <name type="scientific">Chromohalobacter israelensis (strain ATCC BAA-138 / DSM 3043 / CIP 106854 / NCIMB 13768 / 1H11)</name>
    <name type="common">Chromohalobacter salexigens</name>
    <dbReference type="NCBI Taxonomy" id="290398"/>
    <lineage>
        <taxon>Bacteria</taxon>
        <taxon>Pseudomonadati</taxon>
        <taxon>Pseudomonadota</taxon>
        <taxon>Gammaproteobacteria</taxon>
        <taxon>Oceanospirillales</taxon>
        <taxon>Halomonadaceae</taxon>
        <taxon>Chromohalobacter</taxon>
    </lineage>
</organism>
<dbReference type="EMBL" id="CP000285">
    <property type="protein sequence ID" value="ABE58661.1"/>
    <property type="molecule type" value="Genomic_DNA"/>
</dbReference>
<reference evidence="2 3" key="1">
    <citation type="journal article" date="2011" name="Stand. Genomic Sci.">
        <title>Complete genome sequence of the halophilic and highly halotolerant Chromohalobacter salexigens type strain (1H11(T)).</title>
        <authorList>
            <person name="Copeland A."/>
            <person name="O'Connor K."/>
            <person name="Lucas S."/>
            <person name="Lapidus A."/>
            <person name="Berry K.W."/>
            <person name="Detter J.C."/>
            <person name="Del Rio T.G."/>
            <person name="Hammon N."/>
            <person name="Dalin E."/>
            <person name="Tice H."/>
            <person name="Pitluck S."/>
            <person name="Bruce D."/>
            <person name="Goodwin L."/>
            <person name="Han C."/>
            <person name="Tapia R."/>
            <person name="Saunders E."/>
            <person name="Schmutz J."/>
            <person name="Brettin T."/>
            <person name="Larimer F."/>
            <person name="Land M."/>
            <person name="Hauser L."/>
            <person name="Vargas C."/>
            <person name="Nieto J.J."/>
            <person name="Kyrpides N.C."/>
            <person name="Ivanova N."/>
            <person name="Goker M."/>
            <person name="Klenk H.P."/>
            <person name="Csonka L.N."/>
            <person name="Woyke T."/>
        </authorList>
    </citation>
    <scope>NUCLEOTIDE SEQUENCE [LARGE SCALE GENOMIC DNA]</scope>
    <source>
        <strain evidence="3">ATCC BAA-138 / DSM 3043 / CIP 106854 / NCIMB 13768 / 1H11</strain>
    </source>
</reference>